<dbReference type="AlphaFoldDB" id="A0A914W080"/>
<feature type="region of interest" description="Disordered" evidence="1">
    <location>
        <begin position="1"/>
        <end position="38"/>
    </location>
</feature>
<sequence>MRSRSIRRARKSRDRRGGADWRSGRTARGPTQNETPARCRPWRPAMRQFEWRCLKHESGDQRGEKQVAIIAVVARKERRILSNAAGAEAVQGECRARMRSPPLLGDDAYVARVALLLDPLLLRRRQRATDR</sequence>
<dbReference type="Proteomes" id="UP000887566">
    <property type="component" value="Unplaced"/>
</dbReference>
<evidence type="ECO:0000313" key="2">
    <source>
        <dbReference type="Proteomes" id="UP000887566"/>
    </source>
</evidence>
<feature type="compositionally biased region" description="Basic residues" evidence="1">
    <location>
        <begin position="1"/>
        <end position="14"/>
    </location>
</feature>
<reference evidence="3" key="1">
    <citation type="submission" date="2022-11" db="UniProtKB">
        <authorList>
            <consortium name="WormBaseParasite"/>
        </authorList>
    </citation>
    <scope>IDENTIFICATION</scope>
</reference>
<name>A0A914W080_9BILA</name>
<proteinExistence type="predicted"/>
<protein>
    <submittedName>
        <fullName evidence="3">Uncharacterized protein</fullName>
    </submittedName>
</protein>
<evidence type="ECO:0000256" key="1">
    <source>
        <dbReference type="SAM" id="MobiDB-lite"/>
    </source>
</evidence>
<accession>A0A914W080</accession>
<dbReference type="WBParaSite" id="PSAMB.scaffold2843size20922.g19388.t1">
    <property type="protein sequence ID" value="PSAMB.scaffold2843size20922.g19388.t1"/>
    <property type="gene ID" value="PSAMB.scaffold2843size20922.g19388"/>
</dbReference>
<organism evidence="2 3">
    <name type="scientific">Plectus sambesii</name>
    <dbReference type="NCBI Taxonomy" id="2011161"/>
    <lineage>
        <taxon>Eukaryota</taxon>
        <taxon>Metazoa</taxon>
        <taxon>Ecdysozoa</taxon>
        <taxon>Nematoda</taxon>
        <taxon>Chromadorea</taxon>
        <taxon>Plectida</taxon>
        <taxon>Plectina</taxon>
        <taxon>Plectoidea</taxon>
        <taxon>Plectidae</taxon>
        <taxon>Plectus</taxon>
    </lineage>
</organism>
<keyword evidence="2" id="KW-1185">Reference proteome</keyword>
<evidence type="ECO:0000313" key="3">
    <source>
        <dbReference type="WBParaSite" id="PSAMB.scaffold2843size20922.g19388.t1"/>
    </source>
</evidence>